<sequence>MRGFLGGVSIGAIVAVIGAVGLSVMTPLPPRPEVAVESPDVVIQPRDADVSLSKPAGQDADLVEAAPTAPKDTDPSAGDLTALAPSVMEPADKPQVGAASEAIPVPDPEASAPEMTGSQDQPVVPSDTPEQTPDTPGAETAVSTAVANPAQLSVPQVVPEGSGFAEPAPADPESSDLTKQTDPAPDVAETVEPLEPATEAAPQVDTSVVEATPEATTEAAPEQPARIAALPQTGAGTTGTGPQIGTPVVPLTDRGADPEDTPEPVGDEAPSADIAPTSRPFEAFAAPFDNPDGKPLMSILLIDDEQAIGAEALLDFPYPLSFAIDPSDPDATDKMARYRAAGFEVVAMTNFAAAATATDAETALEVWFASLPETVAVLEGTGSGIQGNRALSDQVTAVVKDTGRGLITQDRGLNTVQKLAQRDGVPSGVVFRDFDGAGQTPTVMRRFLDQAAFRAGQQGAVIMLGRVRPDTISALLLWGLQDRASRVALAPISASLALKTE</sequence>
<dbReference type="SUPFAM" id="SSF88713">
    <property type="entry name" value="Glycoside hydrolase/deacetylase"/>
    <property type="match status" value="1"/>
</dbReference>
<feature type="region of interest" description="Disordered" evidence="1">
    <location>
        <begin position="93"/>
        <end position="274"/>
    </location>
</feature>
<dbReference type="InterPro" id="IPR011330">
    <property type="entry name" value="Glyco_hydro/deAcase_b/a-brl"/>
</dbReference>
<name>A0ABZ2XY49_9RHOB</name>
<dbReference type="Gene3D" id="3.20.20.370">
    <property type="entry name" value="Glycoside hydrolase/deacetylase"/>
    <property type="match status" value="1"/>
</dbReference>
<evidence type="ECO:0000313" key="3">
    <source>
        <dbReference type="Proteomes" id="UP001623232"/>
    </source>
</evidence>
<feature type="compositionally biased region" description="Polar residues" evidence="1">
    <location>
        <begin position="141"/>
        <end position="154"/>
    </location>
</feature>
<dbReference type="EMBL" id="CP123584">
    <property type="protein sequence ID" value="WZK90882.1"/>
    <property type="molecule type" value="Genomic_DNA"/>
</dbReference>
<evidence type="ECO:0000313" key="2">
    <source>
        <dbReference type="EMBL" id="WZK90882.1"/>
    </source>
</evidence>
<evidence type="ECO:0000256" key="1">
    <source>
        <dbReference type="SAM" id="MobiDB-lite"/>
    </source>
</evidence>
<organism evidence="2 3">
    <name type="scientific">Aliisedimentitalea scapharcae</name>
    <dbReference type="NCBI Taxonomy" id="1524259"/>
    <lineage>
        <taxon>Bacteria</taxon>
        <taxon>Pseudomonadati</taxon>
        <taxon>Pseudomonadota</taxon>
        <taxon>Alphaproteobacteria</taxon>
        <taxon>Rhodobacterales</taxon>
        <taxon>Roseobacteraceae</taxon>
        <taxon>Aliisedimentitalea</taxon>
    </lineage>
</organism>
<feature type="compositionally biased region" description="Low complexity" evidence="1">
    <location>
        <begin position="210"/>
        <end position="250"/>
    </location>
</feature>
<dbReference type="InterPro" id="IPR006837">
    <property type="entry name" value="Divergent_DAC"/>
</dbReference>
<proteinExistence type="predicted"/>
<protein>
    <submittedName>
        <fullName evidence="2">Divergent polysaccharide deacetylase family protein</fullName>
    </submittedName>
</protein>
<reference evidence="2 3" key="1">
    <citation type="submission" date="2023-04" db="EMBL/GenBank/DDBJ databases">
        <title>Complete genome sequence of Alisedimentitalea scapharcae.</title>
        <authorList>
            <person name="Rong J.-C."/>
            <person name="Yi M.-L."/>
            <person name="Zhao Q."/>
        </authorList>
    </citation>
    <scope>NUCLEOTIDE SEQUENCE [LARGE SCALE GENOMIC DNA]</scope>
    <source>
        <strain evidence="2 3">KCTC 42119</strain>
    </source>
</reference>
<gene>
    <name evidence="2" type="ORF">QEZ52_10125</name>
</gene>
<dbReference type="Pfam" id="PF04748">
    <property type="entry name" value="Polysacc_deac_2"/>
    <property type="match status" value="1"/>
</dbReference>
<dbReference type="RefSeq" id="WP_406650113.1">
    <property type="nucleotide sequence ID" value="NZ_CP123584.1"/>
</dbReference>
<accession>A0ABZ2XY49</accession>
<keyword evidence="3" id="KW-1185">Reference proteome</keyword>
<dbReference type="Proteomes" id="UP001623232">
    <property type="component" value="Chromosome"/>
</dbReference>
<dbReference type="CDD" id="cd10936">
    <property type="entry name" value="CE4_DAC2"/>
    <property type="match status" value="1"/>
</dbReference>